<name>A0ABW6CPM7_9CAUL</name>
<protein>
    <submittedName>
        <fullName evidence="2">Uncharacterized protein</fullName>
    </submittedName>
</protein>
<feature type="compositionally biased region" description="Polar residues" evidence="1">
    <location>
        <begin position="21"/>
        <end position="33"/>
    </location>
</feature>
<evidence type="ECO:0000256" key="1">
    <source>
        <dbReference type="SAM" id="MobiDB-lite"/>
    </source>
</evidence>
<sequence>MKVYPSTRPADQGAPAGLNDPRSTGRASETKPQAKTPMQPHGQRR</sequence>
<accession>A0ABW6CPM7</accession>
<feature type="region of interest" description="Disordered" evidence="1">
    <location>
        <begin position="1"/>
        <end position="45"/>
    </location>
</feature>
<organism evidence="2 3">
    <name type="scientific">Phenylobacterium ferrooxidans</name>
    <dbReference type="NCBI Taxonomy" id="2982689"/>
    <lineage>
        <taxon>Bacteria</taxon>
        <taxon>Pseudomonadati</taxon>
        <taxon>Pseudomonadota</taxon>
        <taxon>Alphaproteobacteria</taxon>
        <taxon>Caulobacterales</taxon>
        <taxon>Caulobacteraceae</taxon>
        <taxon>Phenylobacterium</taxon>
    </lineage>
</organism>
<comment type="caution">
    <text evidence="2">The sequence shown here is derived from an EMBL/GenBank/DDBJ whole genome shotgun (WGS) entry which is preliminary data.</text>
</comment>
<keyword evidence="3" id="KW-1185">Reference proteome</keyword>
<evidence type="ECO:0000313" key="3">
    <source>
        <dbReference type="Proteomes" id="UP001598130"/>
    </source>
</evidence>
<reference evidence="2 3" key="1">
    <citation type="submission" date="2022-09" db="EMBL/GenBank/DDBJ databases">
        <title>New species of Phenylobacterium.</title>
        <authorList>
            <person name="Mieszkin S."/>
        </authorList>
    </citation>
    <scope>NUCLEOTIDE SEQUENCE [LARGE SCALE GENOMIC DNA]</scope>
    <source>
        <strain evidence="2 3">HK31-G</strain>
    </source>
</reference>
<dbReference type="RefSeq" id="WP_304782683.1">
    <property type="nucleotide sequence ID" value="NZ_JAOTJD010000022.1"/>
</dbReference>
<dbReference type="EMBL" id="JAOTJD010000022">
    <property type="protein sequence ID" value="MFD3264769.1"/>
    <property type="molecule type" value="Genomic_DNA"/>
</dbReference>
<dbReference type="Proteomes" id="UP001598130">
    <property type="component" value="Unassembled WGS sequence"/>
</dbReference>
<gene>
    <name evidence="2" type="ORF">OCL97_12460</name>
</gene>
<evidence type="ECO:0000313" key="2">
    <source>
        <dbReference type="EMBL" id="MFD3264769.1"/>
    </source>
</evidence>
<proteinExistence type="predicted"/>